<sequence length="87" mass="9969">MFLIDDSFFDKVADRVLQTIRPELYLVTRPELVDADTLARLLSVSRPTVDRLRRDGVIPSIPIGPRCRRFNTSKVIAALERHHGIIE</sequence>
<protein>
    <submittedName>
        <fullName evidence="2">Helix-turn-helix domain protein</fullName>
    </submittedName>
</protein>
<dbReference type="EMBL" id="CP036432">
    <property type="protein sequence ID" value="QDV81671.1"/>
    <property type="molecule type" value="Genomic_DNA"/>
</dbReference>
<dbReference type="InterPro" id="IPR041657">
    <property type="entry name" value="HTH_17"/>
</dbReference>
<dbReference type="SUPFAM" id="SSF46955">
    <property type="entry name" value="Putative DNA-binding domain"/>
    <property type="match status" value="1"/>
</dbReference>
<reference evidence="2 3" key="1">
    <citation type="submission" date="2019-02" db="EMBL/GenBank/DDBJ databases">
        <title>Deep-cultivation of Planctomycetes and their phenomic and genomic characterization uncovers novel biology.</title>
        <authorList>
            <person name="Wiegand S."/>
            <person name="Jogler M."/>
            <person name="Boedeker C."/>
            <person name="Pinto D."/>
            <person name="Vollmers J."/>
            <person name="Rivas-Marin E."/>
            <person name="Kohn T."/>
            <person name="Peeters S.H."/>
            <person name="Heuer A."/>
            <person name="Rast P."/>
            <person name="Oberbeckmann S."/>
            <person name="Bunk B."/>
            <person name="Jeske O."/>
            <person name="Meyerdierks A."/>
            <person name="Storesund J.E."/>
            <person name="Kallscheuer N."/>
            <person name="Luecker S."/>
            <person name="Lage O.M."/>
            <person name="Pohl T."/>
            <person name="Merkel B.J."/>
            <person name="Hornburger P."/>
            <person name="Mueller R.-W."/>
            <person name="Bruemmer F."/>
            <person name="Labrenz M."/>
            <person name="Spormann A.M."/>
            <person name="Op den Camp H."/>
            <person name="Overmann J."/>
            <person name="Amann R."/>
            <person name="Jetten M.S.M."/>
            <person name="Mascher T."/>
            <person name="Medema M.H."/>
            <person name="Devos D.P."/>
            <person name="Kaster A.-K."/>
            <person name="Ovreas L."/>
            <person name="Rohde M."/>
            <person name="Galperin M.Y."/>
            <person name="Jogler C."/>
        </authorList>
    </citation>
    <scope>NUCLEOTIDE SEQUENCE [LARGE SCALE GENOMIC DNA]</scope>
    <source>
        <strain evidence="2 3">TBK1r</strain>
    </source>
</reference>
<feature type="domain" description="Helix-turn-helix" evidence="1">
    <location>
        <begin position="35"/>
        <end position="82"/>
    </location>
</feature>
<keyword evidence="3" id="KW-1185">Reference proteome</keyword>
<name>A0ABX5XIK8_9BACT</name>
<dbReference type="InterPro" id="IPR009061">
    <property type="entry name" value="DNA-bd_dom_put_sf"/>
</dbReference>
<evidence type="ECO:0000313" key="3">
    <source>
        <dbReference type="Proteomes" id="UP000318081"/>
    </source>
</evidence>
<gene>
    <name evidence="2" type="ORF">TBK1r_05900</name>
</gene>
<accession>A0ABX5XIK8</accession>
<evidence type="ECO:0000259" key="1">
    <source>
        <dbReference type="Pfam" id="PF12728"/>
    </source>
</evidence>
<dbReference type="Proteomes" id="UP000318081">
    <property type="component" value="Chromosome"/>
</dbReference>
<proteinExistence type="predicted"/>
<organism evidence="2 3">
    <name type="scientific">Stieleria magnilauensis</name>
    <dbReference type="NCBI Taxonomy" id="2527963"/>
    <lineage>
        <taxon>Bacteria</taxon>
        <taxon>Pseudomonadati</taxon>
        <taxon>Planctomycetota</taxon>
        <taxon>Planctomycetia</taxon>
        <taxon>Pirellulales</taxon>
        <taxon>Pirellulaceae</taxon>
        <taxon>Stieleria</taxon>
    </lineage>
</organism>
<evidence type="ECO:0000313" key="2">
    <source>
        <dbReference type="EMBL" id="QDV81671.1"/>
    </source>
</evidence>
<dbReference type="Pfam" id="PF12728">
    <property type="entry name" value="HTH_17"/>
    <property type="match status" value="1"/>
</dbReference>